<reference evidence="12" key="1">
    <citation type="submission" date="2022-08" db="EMBL/GenBank/DDBJ databases">
        <authorList>
            <person name="Gutierrez-Valencia J."/>
        </authorList>
    </citation>
    <scope>NUCLEOTIDE SEQUENCE</scope>
</reference>
<keyword evidence="5 9" id="KW-0479">Metal-binding</keyword>
<dbReference type="SUPFAM" id="SSF48264">
    <property type="entry name" value="Cytochrome P450"/>
    <property type="match status" value="1"/>
</dbReference>
<feature type="transmembrane region" description="Helical" evidence="11">
    <location>
        <begin position="6"/>
        <end position="27"/>
    </location>
</feature>
<keyword evidence="8 9" id="KW-0408">Iron</keyword>
<evidence type="ECO:0000256" key="9">
    <source>
        <dbReference type="PIRSR" id="PIRSR602401-1"/>
    </source>
</evidence>
<dbReference type="GO" id="GO:0016125">
    <property type="term" value="P:sterol metabolic process"/>
    <property type="evidence" value="ECO:0007669"/>
    <property type="project" value="TreeGrafter"/>
</dbReference>
<dbReference type="GO" id="GO:0005506">
    <property type="term" value="F:iron ion binding"/>
    <property type="evidence" value="ECO:0007669"/>
    <property type="project" value="InterPro"/>
</dbReference>
<evidence type="ECO:0000256" key="3">
    <source>
        <dbReference type="ARBA" id="ARBA00010617"/>
    </source>
</evidence>
<keyword evidence="4 11" id="KW-0812">Transmembrane</keyword>
<dbReference type="PRINTS" id="PR00385">
    <property type="entry name" value="P450"/>
</dbReference>
<evidence type="ECO:0000256" key="10">
    <source>
        <dbReference type="RuleBase" id="RU000461"/>
    </source>
</evidence>
<evidence type="ECO:0000313" key="13">
    <source>
        <dbReference type="Proteomes" id="UP001154282"/>
    </source>
</evidence>
<evidence type="ECO:0000313" key="12">
    <source>
        <dbReference type="EMBL" id="CAI0461343.1"/>
    </source>
</evidence>
<evidence type="ECO:0000256" key="8">
    <source>
        <dbReference type="ARBA" id="ARBA00023004"/>
    </source>
</evidence>
<dbReference type="EMBL" id="CAMGYJ010000008">
    <property type="protein sequence ID" value="CAI0461343.1"/>
    <property type="molecule type" value="Genomic_DNA"/>
</dbReference>
<organism evidence="12 13">
    <name type="scientific">Linum tenue</name>
    <dbReference type="NCBI Taxonomy" id="586396"/>
    <lineage>
        <taxon>Eukaryota</taxon>
        <taxon>Viridiplantae</taxon>
        <taxon>Streptophyta</taxon>
        <taxon>Embryophyta</taxon>
        <taxon>Tracheophyta</taxon>
        <taxon>Spermatophyta</taxon>
        <taxon>Magnoliopsida</taxon>
        <taxon>eudicotyledons</taxon>
        <taxon>Gunneridae</taxon>
        <taxon>Pentapetalae</taxon>
        <taxon>rosids</taxon>
        <taxon>fabids</taxon>
        <taxon>Malpighiales</taxon>
        <taxon>Linaceae</taxon>
        <taxon>Linum</taxon>
    </lineage>
</organism>
<dbReference type="InterPro" id="IPR001128">
    <property type="entry name" value="Cyt_P450"/>
</dbReference>
<evidence type="ECO:0000256" key="2">
    <source>
        <dbReference type="ARBA" id="ARBA00004167"/>
    </source>
</evidence>
<keyword evidence="11" id="KW-0472">Membrane</keyword>
<comment type="caution">
    <text evidence="12">The sequence shown here is derived from an EMBL/GenBank/DDBJ whole genome shotgun (WGS) entry which is preliminary data.</text>
</comment>
<keyword evidence="6 11" id="KW-1133">Transmembrane helix</keyword>
<dbReference type="InterPro" id="IPR002401">
    <property type="entry name" value="Cyt_P450_E_grp-I"/>
</dbReference>
<dbReference type="AlphaFoldDB" id="A0AAV0NRQ4"/>
<keyword evidence="9 10" id="KW-0349">Heme</keyword>
<keyword evidence="10" id="KW-0503">Monooxygenase</keyword>
<evidence type="ECO:0000256" key="1">
    <source>
        <dbReference type="ARBA" id="ARBA00001971"/>
    </source>
</evidence>
<dbReference type="PANTHER" id="PTHR24286">
    <property type="entry name" value="CYTOCHROME P450 26"/>
    <property type="match status" value="1"/>
</dbReference>
<keyword evidence="7 10" id="KW-0560">Oxidoreductase</keyword>
<dbReference type="GO" id="GO:0016705">
    <property type="term" value="F:oxidoreductase activity, acting on paired donors, with incorporation or reduction of molecular oxygen"/>
    <property type="evidence" value="ECO:0007669"/>
    <property type="project" value="InterPro"/>
</dbReference>
<evidence type="ECO:0008006" key="14">
    <source>
        <dbReference type="Google" id="ProtNLM"/>
    </source>
</evidence>
<dbReference type="InterPro" id="IPR017972">
    <property type="entry name" value="Cyt_P450_CS"/>
</dbReference>
<evidence type="ECO:0000256" key="6">
    <source>
        <dbReference type="ARBA" id="ARBA00022989"/>
    </source>
</evidence>
<dbReference type="Proteomes" id="UP001154282">
    <property type="component" value="Unassembled WGS sequence"/>
</dbReference>
<accession>A0AAV0NRQ4</accession>
<name>A0AAV0NRQ4_9ROSI</name>
<evidence type="ECO:0000256" key="4">
    <source>
        <dbReference type="ARBA" id="ARBA00022692"/>
    </source>
</evidence>
<dbReference type="GO" id="GO:0016020">
    <property type="term" value="C:membrane"/>
    <property type="evidence" value="ECO:0007669"/>
    <property type="project" value="UniProtKB-SubCell"/>
</dbReference>
<dbReference type="PRINTS" id="PR00463">
    <property type="entry name" value="EP450I"/>
</dbReference>
<dbReference type="GO" id="GO:0004497">
    <property type="term" value="F:monooxygenase activity"/>
    <property type="evidence" value="ECO:0007669"/>
    <property type="project" value="UniProtKB-KW"/>
</dbReference>
<protein>
    <recommendedName>
        <fullName evidence="14">Taxadiene 5-alpha hydroxylase</fullName>
    </recommendedName>
</protein>
<comment type="similarity">
    <text evidence="3 10">Belongs to the cytochrome P450 family.</text>
</comment>
<evidence type="ECO:0000256" key="11">
    <source>
        <dbReference type="SAM" id="Phobius"/>
    </source>
</evidence>
<dbReference type="PROSITE" id="PS00086">
    <property type="entry name" value="CYTOCHROME_P450"/>
    <property type="match status" value="1"/>
</dbReference>
<dbReference type="PANTHER" id="PTHR24286:SF221">
    <property type="entry name" value="TAXADIENE 5-ALPHA HYDROXYLASE"/>
    <property type="match status" value="1"/>
</dbReference>
<dbReference type="InterPro" id="IPR036396">
    <property type="entry name" value="Cyt_P450_sf"/>
</dbReference>
<dbReference type="FunFam" id="1.10.630.10:FF:000022">
    <property type="entry name" value="Taxadiene 5-alpha hydroxylase"/>
    <property type="match status" value="1"/>
</dbReference>
<sequence length="498" mass="56306">PYAPTMSFHINIILTVVAATTLILIFFKHLLNKVTSSVSSKRTKLLLNLPPGEMGLPWLGETMDFYRSQRNNRLFEDFLRPRIAKHGSIFKTRLMGSPTIVVNGAEANRFFLSNEFKLVVSSWPASSVQLMGEKSIMEAKGHQHRTVRGLIATALSYSGLEALVPKMCKLVQSSLAEHWDATTEISLYRWTKNLTFAIVFECLLGMEVRPGMVEVFERVLEGVFEPAVGFPGSKFSGAKRARGEIKGMLVEVVREKRKELEAGGEGGGGEEGQLMWRLVKAVMEGEVTEEEVVDNVVLLVFAAHDTTSYAIAMTFRMLARHPDCYHLVLQEHMEIRKKKEKEKEGGMGNLLSLEEVKRMKYTWDVARESMRLFPPIFGSFRKAIHDIHFGGYTIPKGWKVLWTAYGTHYSEEYFEEAMSFKPSRFQDQKFPPYAYVPFGGGPRICAGSQLAKLNILVLLHCVVTAYDWSLVFPEEQIRMDPLPFPSHGMPIRVSPKSP</sequence>
<feature type="binding site" description="axial binding residue" evidence="9">
    <location>
        <position position="445"/>
    </location>
    <ligand>
        <name>heme</name>
        <dbReference type="ChEBI" id="CHEBI:30413"/>
    </ligand>
    <ligandPart>
        <name>Fe</name>
        <dbReference type="ChEBI" id="CHEBI:18248"/>
    </ligandPart>
</feature>
<keyword evidence="13" id="KW-1185">Reference proteome</keyword>
<dbReference type="Gene3D" id="1.10.630.10">
    <property type="entry name" value="Cytochrome P450"/>
    <property type="match status" value="1"/>
</dbReference>
<dbReference type="GO" id="GO:0020037">
    <property type="term" value="F:heme binding"/>
    <property type="evidence" value="ECO:0007669"/>
    <property type="project" value="InterPro"/>
</dbReference>
<dbReference type="Pfam" id="PF00067">
    <property type="entry name" value="p450"/>
    <property type="match status" value="1"/>
</dbReference>
<gene>
    <name evidence="12" type="ORF">LITE_LOCUS34891</name>
</gene>
<comment type="subcellular location">
    <subcellularLocation>
        <location evidence="2">Membrane</location>
        <topology evidence="2">Single-pass membrane protein</topology>
    </subcellularLocation>
</comment>
<evidence type="ECO:0000256" key="7">
    <source>
        <dbReference type="ARBA" id="ARBA00023002"/>
    </source>
</evidence>
<evidence type="ECO:0000256" key="5">
    <source>
        <dbReference type="ARBA" id="ARBA00022723"/>
    </source>
</evidence>
<feature type="non-terminal residue" evidence="12">
    <location>
        <position position="1"/>
    </location>
</feature>
<comment type="cofactor">
    <cofactor evidence="1 9">
        <name>heme</name>
        <dbReference type="ChEBI" id="CHEBI:30413"/>
    </cofactor>
</comment>
<proteinExistence type="inferred from homology"/>